<feature type="domain" description="Electron transfer flavoprotein alpha/beta-subunit N-terminal" evidence="2">
    <location>
        <begin position="31"/>
        <end position="219"/>
    </location>
</feature>
<organism evidence="3">
    <name type="scientific">uncultured Thermomicrobiales bacterium</name>
    <dbReference type="NCBI Taxonomy" id="1645740"/>
    <lineage>
        <taxon>Bacteria</taxon>
        <taxon>Pseudomonadati</taxon>
        <taxon>Thermomicrobiota</taxon>
        <taxon>Thermomicrobia</taxon>
        <taxon>Thermomicrobiales</taxon>
        <taxon>environmental samples</taxon>
    </lineage>
</organism>
<dbReference type="InterPro" id="IPR014730">
    <property type="entry name" value="ETF_a/b_N"/>
</dbReference>
<evidence type="ECO:0000313" key="3">
    <source>
        <dbReference type="EMBL" id="CAA9578017.1"/>
    </source>
</evidence>
<dbReference type="Pfam" id="PF01012">
    <property type="entry name" value="ETF"/>
    <property type="match status" value="1"/>
</dbReference>
<dbReference type="InterPro" id="IPR014729">
    <property type="entry name" value="Rossmann-like_a/b/a_fold"/>
</dbReference>
<dbReference type="GO" id="GO:0009055">
    <property type="term" value="F:electron transfer activity"/>
    <property type="evidence" value="ECO:0007669"/>
    <property type="project" value="InterPro"/>
</dbReference>
<evidence type="ECO:0000256" key="1">
    <source>
        <dbReference type="ARBA" id="ARBA00022982"/>
    </source>
</evidence>
<dbReference type="PANTHER" id="PTHR21294">
    <property type="entry name" value="ELECTRON TRANSFER FLAVOPROTEIN BETA-SUBUNIT"/>
    <property type="match status" value="1"/>
</dbReference>
<dbReference type="EMBL" id="CADCWL010000201">
    <property type="protein sequence ID" value="CAA9578017.1"/>
    <property type="molecule type" value="Genomic_DNA"/>
</dbReference>
<name>A0A6J4VG69_9BACT</name>
<protein>
    <submittedName>
        <fullName evidence="3">Electron transfer flavoprotein, beta subunit</fullName>
    </submittedName>
</protein>
<dbReference type="SUPFAM" id="SSF52402">
    <property type="entry name" value="Adenine nucleotide alpha hydrolases-like"/>
    <property type="match status" value="1"/>
</dbReference>
<dbReference type="CDD" id="cd01714">
    <property type="entry name" value="ETF_beta"/>
    <property type="match status" value="1"/>
</dbReference>
<dbReference type="PIRSF" id="PIRSF000090">
    <property type="entry name" value="Beta-ETF"/>
    <property type="match status" value="1"/>
</dbReference>
<keyword evidence="1" id="KW-0813">Transport</keyword>
<dbReference type="PANTHER" id="PTHR21294:SF17">
    <property type="entry name" value="PROTEIN FIXA"/>
    <property type="match status" value="1"/>
</dbReference>
<reference evidence="3" key="1">
    <citation type="submission" date="2020-02" db="EMBL/GenBank/DDBJ databases">
        <authorList>
            <person name="Meier V. D."/>
        </authorList>
    </citation>
    <scope>NUCLEOTIDE SEQUENCE</scope>
    <source>
        <strain evidence="3">AVDCRST_MAG19</strain>
    </source>
</reference>
<accession>A0A6J4VG69</accession>
<evidence type="ECO:0000259" key="2">
    <source>
        <dbReference type="SMART" id="SM00893"/>
    </source>
</evidence>
<dbReference type="Gene3D" id="3.40.50.620">
    <property type="entry name" value="HUPs"/>
    <property type="match status" value="1"/>
</dbReference>
<proteinExistence type="predicted"/>
<dbReference type="InterPro" id="IPR033948">
    <property type="entry name" value="ETF_beta_N"/>
</dbReference>
<sequence>MAGGQTGRPLTIVVLVKQVPDMNAVKIDRATGKPVLGGQSIVSSYDAYAIEEALRLKERHGGEVVAVAAGPPTVKDALTRALALGADRAIQIDVPGINDLDTLAVAGLLADQVRALAPDLVLVGQTSDDYETGQIGPQLAELLDLPLVSSVMGVAVEGERLTLRRDVEDGQQTVETNLPALLLAITGLNDPRLPSLKGIMAAKRKPLERVAPQSAPAGGRTVWGEPYVPERGVTGTILQDVSAAEAAKQLVAWLREQKLI</sequence>
<dbReference type="SMART" id="SM00893">
    <property type="entry name" value="ETF"/>
    <property type="match status" value="1"/>
</dbReference>
<dbReference type="AlphaFoldDB" id="A0A6J4VG69"/>
<gene>
    <name evidence="3" type="ORF">AVDCRST_MAG19-3596</name>
</gene>
<dbReference type="InterPro" id="IPR012255">
    <property type="entry name" value="ETF_b"/>
</dbReference>
<keyword evidence="1" id="KW-0249">Electron transport</keyword>